<dbReference type="AlphaFoldDB" id="A0AAV5M700"/>
<reference evidence="1 2" key="1">
    <citation type="journal article" date="2021" name="Commun. Biol.">
        <title>The genome of Shorea leprosula (Dipterocarpaceae) highlights the ecological relevance of drought in aseasonal tropical rainforests.</title>
        <authorList>
            <person name="Ng K.K.S."/>
            <person name="Kobayashi M.J."/>
            <person name="Fawcett J.A."/>
            <person name="Hatakeyama M."/>
            <person name="Paape T."/>
            <person name="Ng C.H."/>
            <person name="Ang C.C."/>
            <person name="Tnah L.H."/>
            <person name="Lee C.T."/>
            <person name="Nishiyama T."/>
            <person name="Sese J."/>
            <person name="O'Brien M.J."/>
            <person name="Copetti D."/>
            <person name="Mohd Noor M.I."/>
            <person name="Ong R.C."/>
            <person name="Putra M."/>
            <person name="Sireger I.Z."/>
            <person name="Indrioko S."/>
            <person name="Kosugi Y."/>
            <person name="Izuno A."/>
            <person name="Isagi Y."/>
            <person name="Lee S.L."/>
            <person name="Shimizu K.K."/>
        </authorList>
    </citation>
    <scope>NUCLEOTIDE SEQUENCE [LARGE SCALE GENOMIC DNA]</scope>
    <source>
        <strain evidence="1">214</strain>
    </source>
</reference>
<name>A0AAV5M700_9ROSI</name>
<keyword evidence="2" id="KW-1185">Reference proteome</keyword>
<proteinExistence type="predicted"/>
<evidence type="ECO:0000313" key="2">
    <source>
        <dbReference type="Proteomes" id="UP001054252"/>
    </source>
</evidence>
<dbReference type="EMBL" id="BPVZ01000196">
    <property type="protein sequence ID" value="GKV45606.1"/>
    <property type="molecule type" value="Genomic_DNA"/>
</dbReference>
<evidence type="ECO:0000313" key="1">
    <source>
        <dbReference type="EMBL" id="GKV45606.1"/>
    </source>
</evidence>
<protein>
    <submittedName>
        <fullName evidence="1">Uncharacterized protein</fullName>
    </submittedName>
</protein>
<comment type="caution">
    <text evidence="1">The sequence shown here is derived from an EMBL/GenBank/DDBJ whole genome shotgun (WGS) entry which is preliminary data.</text>
</comment>
<accession>A0AAV5M700</accession>
<organism evidence="1 2">
    <name type="scientific">Rubroshorea leprosula</name>
    <dbReference type="NCBI Taxonomy" id="152421"/>
    <lineage>
        <taxon>Eukaryota</taxon>
        <taxon>Viridiplantae</taxon>
        <taxon>Streptophyta</taxon>
        <taxon>Embryophyta</taxon>
        <taxon>Tracheophyta</taxon>
        <taxon>Spermatophyta</taxon>
        <taxon>Magnoliopsida</taxon>
        <taxon>eudicotyledons</taxon>
        <taxon>Gunneridae</taxon>
        <taxon>Pentapetalae</taxon>
        <taxon>rosids</taxon>
        <taxon>malvids</taxon>
        <taxon>Malvales</taxon>
        <taxon>Dipterocarpaceae</taxon>
        <taxon>Rubroshorea</taxon>
    </lineage>
</organism>
<sequence>MFGTAGEKSFWTPKAPVAPNTTTCEKCYNFSQISLLSISLQIS</sequence>
<gene>
    <name evidence="1" type="ORF">SLEP1_g52670</name>
</gene>
<dbReference type="Proteomes" id="UP001054252">
    <property type="component" value="Unassembled WGS sequence"/>
</dbReference>